<dbReference type="Gene3D" id="3.20.20.140">
    <property type="entry name" value="Metal-dependent hydrolases"/>
    <property type="match status" value="1"/>
</dbReference>
<dbReference type="InterPro" id="IPR032465">
    <property type="entry name" value="ACMSD"/>
</dbReference>
<evidence type="ECO:0000256" key="1">
    <source>
        <dbReference type="ARBA" id="ARBA00023239"/>
    </source>
</evidence>
<dbReference type="PROSITE" id="PS51257">
    <property type="entry name" value="PROKAR_LIPOPROTEIN"/>
    <property type="match status" value="1"/>
</dbReference>
<evidence type="ECO:0000313" key="4">
    <source>
        <dbReference type="Proteomes" id="UP001143362"/>
    </source>
</evidence>
<evidence type="ECO:0000313" key="3">
    <source>
        <dbReference type="EMBL" id="MCX2980487.1"/>
    </source>
</evidence>
<feature type="domain" description="Amidohydrolase-related" evidence="2">
    <location>
        <begin position="189"/>
        <end position="398"/>
    </location>
</feature>
<dbReference type="EMBL" id="SHNN01000001">
    <property type="protein sequence ID" value="MCX2980487.1"/>
    <property type="molecule type" value="Genomic_DNA"/>
</dbReference>
<reference evidence="3" key="1">
    <citation type="submission" date="2019-02" db="EMBL/GenBank/DDBJ databases">
        <authorList>
            <person name="Li S.-H."/>
        </authorList>
    </citation>
    <scope>NUCLEOTIDE SEQUENCE</scope>
    <source>
        <strain evidence="3">IMCC14734</strain>
    </source>
</reference>
<accession>A0ABT3TDV5</accession>
<keyword evidence="4" id="KW-1185">Reference proteome</keyword>
<keyword evidence="1" id="KW-0456">Lyase</keyword>
<gene>
    <name evidence="3" type="ORF">EYC98_06315</name>
</gene>
<dbReference type="InterPro" id="IPR032466">
    <property type="entry name" value="Metal_Hydrolase"/>
</dbReference>
<organism evidence="3 4">
    <name type="scientific">Candidatus Litorirhabdus singularis</name>
    <dbReference type="NCBI Taxonomy" id="2518993"/>
    <lineage>
        <taxon>Bacteria</taxon>
        <taxon>Pseudomonadati</taxon>
        <taxon>Pseudomonadota</taxon>
        <taxon>Gammaproteobacteria</taxon>
        <taxon>Cellvibrionales</taxon>
        <taxon>Halieaceae</taxon>
        <taxon>Candidatus Litorirhabdus</taxon>
    </lineage>
</organism>
<sequence>MNRRKFLTAAGVSAGAIAVTSCDSPPSERYNQADIDNLATQRLEEEANAGQGLYGRQVYAGYRGLAELPWFELDPGGSLICTDVSVPLAIDVHSHLGMSVLMRPALDLQASTERVMHLLDCDSTNPGCELDLDIYVNGNFTPDALSGLRNHTIAQGIWGSRFAATQTIPNLLREMEAMRVQHAMLLPIKLGLPFGDSLTEDWRTAVSRAGVGNRLHVGLSVEPGSATAVQEMRAHAAAGGRIMKLHPTVQRFYPDDPAVMDIYAEAETLGLVIFYHGGRAGIEPESSHPFAMPRHYEAPLAEFPRLQFILGHAGARDSAAMLELAIRYDNAWLGIHGQSLTFLETIIQRTGGQRVLFGTDWPFYHIAASLAKVLIVTDTAKRATLRHDILRGNALQLLSWLAASN</sequence>
<proteinExistence type="predicted"/>
<dbReference type="SUPFAM" id="SSF51556">
    <property type="entry name" value="Metallo-dependent hydrolases"/>
    <property type="match status" value="1"/>
</dbReference>
<protein>
    <submittedName>
        <fullName evidence="3">Amidohydrolase</fullName>
    </submittedName>
</protein>
<dbReference type="Proteomes" id="UP001143362">
    <property type="component" value="Unassembled WGS sequence"/>
</dbReference>
<evidence type="ECO:0000259" key="2">
    <source>
        <dbReference type="Pfam" id="PF04909"/>
    </source>
</evidence>
<dbReference type="PANTHER" id="PTHR21240">
    <property type="entry name" value="2-AMINO-3-CARBOXYLMUCONATE-6-SEMIALDEHYDE DECARBOXYLASE"/>
    <property type="match status" value="1"/>
</dbReference>
<name>A0ABT3TDV5_9GAMM</name>
<comment type="caution">
    <text evidence="3">The sequence shown here is derived from an EMBL/GenBank/DDBJ whole genome shotgun (WGS) entry which is preliminary data.</text>
</comment>
<dbReference type="InterPro" id="IPR006680">
    <property type="entry name" value="Amidohydro-rel"/>
</dbReference>
<dbReference type="Pfam" id="PF04909">
    <property type="entry name" value="Amidohydro_2"/>
    <property type="match status" value="1"/>
</dbReference>